<evidence type="ECO:0000313" key="1">
    <source>
        <dbReference type="EMBL" id="XPM66781.1"/>
    </source>
</evidence>
<keyword evidence="2" id="KW-1185">Reference proteome</keyword>
<gene>
    <name evidence="1" type="ORF">BH720_017105</name>
</gene>
<proteinExistence type="predicted"/>
<dbReference type="Proteomes" id="UP000095472">
    <property type="component" value="Chromosome"/>
</dbReference>
<sequence>MRADLQGLLIAKGELRRLTGVGLNDVFIPPTWKKFSKELGQTLLLLLLLAASCVILSLSFRPYFLYLVGAHSIAGLTLLIADIQKVAFSIRSRGLIRLFEDVVRYNSIIHSLDINDQIEDAGNPSAQLQNRDRVIEALTLTRSDLIRALKTERILRENQQFISQNPELFANNLESLAALQVSDRASEYGSLLNEAMQVAVGVREEMKKMQQ</sequence>
<protein>
    <submittedName>
        <fullName evidence="1">Uncharacterized protein</fullName>
    </submittedName>
</protein>
<reference evidence="1 2" key="1">
    <citation type="journal article" date="2016" name="Genome Announc.">
        <title>Draft Genome Sequence of the Thermotolerant Cyanobacterium Desertifilum sp. IPPAS B-1220.</title>
        <authorList>
            <person name="Mironov K.S."/>
            <person name="Sinetova M.A."/>
            <person name="Bolatkhan K."/>
            <person name="Zayadan B.K."/>
            <person name="Ustinova V.V."/>
            <person name="Kupriyanova E.V."/>
            <person name="Skrypnik A.N."/>
            <person name="Gogoleva N.E."/>
            <person name="Gogolev Y.V."/>
            <person name="Los D.A."/>
        </authorList>
    </citation>
    <scope>NUCLEOTIDE SEQUENCE [LARGE SCALE GENOMIC DNA]</scope>
    <source>
        <strain evidence="1 2">IPPAS B-1220</strain>
    </source>
</reference>
<evidence type="ECO:0000313" key="2">
    <source>
        <dbReference type="Proteomes" id="UP000095472"/>
    </source>
</evidence>
<name>A0ACD5H3U5_9CYAN</name>
<dbReference type="EMBL" id="CP182909">
    <property type="protein sequence ID" value="XPM66781.1"/>
    <property type="molecule type" value="Genomic_DNA"/>
</dbReference>
<organism evidence="1 2">
    <name type="scientific">Desertifilum tharense IPPAS B-1220</name>
    <dbReference type="NCBI Taxonomy" id="1781255"/>
    <lineage>
        <taxon>Bacteria</taxon>
        <taxon>Bacillati</taxon>
        <taxon>Cyanobacteriota</taxon>
        <taxon>Cyanophyceae</taxon>
        <taxon>Desertifilales</taxon>
        <taxon>Desertifilaceae</taxon>
        <taxon>Desertifilum</taxon>
    </lineage>
</organism>
<accession>A0ACD5H3U5</accession>